<dbReference type="InterPro" id="IPR000297">
    <property type="entry name" value="PPIase_PpiC"/>
</dbReference>
<protein>
    <recommendedName>
        <fullName evidence="9">PpiC domain-containing protein</fullName>
    </recommendedName>
</protein>
<evidence type="ECO:0000313" key="10">
    <source>
        <dbReference type="EMBL" id="PVA08328.1"/>
    </source>
</evidence>
<evidence type="ECO:0000313" key="11">
    <source>
        <dbReference type="Proteomes" id="UP000244817"/>
    </source>
</evidence>
<evidence type="ECO:0000256" key="3">
    <source>
        <dbReference type="ARBA" id="ARBA00022692"/>
    </source>
</evidence>
<dbReference type="InterPro" id="IPR027304">
    <property type="entry name" value="Trigger_fact/SurA_dom_sf"/>
</dbReference>
<keyword evidence="11" id="KW-1185">Reference proteome</keyword>
<evidence type="ECO:0000256" key="2">
    <source>
        <dbReference type="ARBA" id="ARBA00022475"/>
    </source>
</evidence>
<dbReference type="GO" id="GO:0003755">
    <property type="term" value="F:peptidyl-prolyl cis-trans isomerase activity"/>
    <property type="evidence" value="ECO:0007669"/>
    <property type="project" value="InterPro"/>
</dbReference>
<dbReference type="OrthoDB" id="9768393at2"/>
<comment type="caution">
    <text evidence="10">The sequence shown here is derived from an EMBL/GenBank/DDBJ whole genome shotgun (WGS) entry which is preliminary data.</text>
</comment>
<dbReference type="Pfam" id="PF13145">
    <property type="entry name" value="Rotamase_2"/>
    <property type="match status" value="1"/>
</dbReference>
<feature type="transmembrane region" description="Helical" evidence="8">
    <location>
        <begin position="9"/>
        <end position="30"/>
    </location>
</feature>
<dbReference type="SUPFAM" id="SSF54534">
    <property type="entry name" value="FKBP-like"/>
    <property type="match status" value="1"/>
</dbReference>
<comment type="similarity">
    <text evidence="7">Belongs to the PpiD chaperone family.</text>
</comment>
<evidence type="ECO:0000256" key="6">
    <source>
        <dbReference type="ARBA" id="ARBA00023186"/>
    </source>
</evidence>
<proteinExistence type="inferred from homology"/>
<evidence type="ECO:0000256" key="4">
    <source>
        <dbReference type="ARBA" id="ARBA00022989"/>
    </source>
</evidence>
<evidence type="ECO:0000256" key="1">
    <source>
        <dbReference type="ARBA" id="ARBA00004401"/>
    </source>
</evidence>
<dbReference type="AlphaFoldDB" id="A0A2T7G1Q8"/>
<evidence type="ECO:0000256" key="8">
    <source>
        <dbReference type="SAM" id="Phobius"/>
    </source>
</evidence>
<sequence>MAKGTTKNFFVWIILGLLFVGLMGFGATGLTGNVNTVGTVGEKPVTVQTYYNALQTQMNIRGNQLGRQMSFPEAEAEGLPIRALQSVVAERSLDNEVAQLGLSVGDEVVREQVRQTPAFRGLDGAFSRDAYREALARSGLTVREYETTLRDGASRALLQGAVFTGIPAPETYGETVAQFVREERAFTWATLSAEHLNIVLPEPSEEDLQAHYDANPDLYTSPETRVIRYVWLTPDMIQDDMPVDEEALRAEYDDRIAEFVQPERRLIERLVFRDEATAEAARDAIATDETSFPELVAERGLTLDDVDAGDVTEAQMGEAGEAIFGAETGEVVGPFPTDLGPALYRVNAVLAAQEITFEEAMPDLREDQAAARARRMIEDQIDPINNLLAGGAQLADVAEQTDMQLGEIEWSASVDDGIAAYAAFRDQAQAQGEGDYAELSELEDGGLFALEVTEVREPALIPMDEARADVIAGWEAEATAQAVLDEAEARAARLREGVQDFTAVDLEPQEEEGLTRRGFINGAPRDFMARVFEMEVGEVRVLPNDGAAVIVRLDDISAADTGDEAYTAEVDAVAGQAGEGIAQDIYELYTRAVQVRTDVQINDAAINAVHANFR</sequence>
<comment type="subcellular location">
    <subcellularLocation>
        <location evidence="1">Cell membrane</location>
        <topology evidence="1">Single-pass type II membrane protein</topology>
    </subcellularLocation>
</comment>
<keyword evidence="4 8" id="KW-1133">Transmembrane helix</keyword>
<evidence type="ECO:0000256" key="5">
    <source>
        <dbReference type="ARBA" id="ARBA00023136"/>
    </source>
</evidence>
<dbReference type="PANTHER" id="PTHR47529:SF1">
    <property type="entry name" value="PERIPLASMIC CHAPERONE PPID"/>
    <property type="match status" value="1"/>
</dbReference>
<accession>A0A2T7G1Q8</accession>
<dbReference type="SUPFAM" id="SSF109998">
    <property type="entry name" value="Triger factor/SurA peptide-binding domain-like"/>
    <property type="match status" value="1"/>
</dbReference>
<dbReference type="RefSeq" id="WP_108639482.1">
    <property type="nucleotide sequence ID" value="NZ_QCYG01000001.1"/>
</dbReference>
<dbReference type="Gene3D" id="1.10.4030.10">
    <property type="entry name" value="Porin chaperone SurA, peptide-binding domain"/>
    <property type="match status" value="1"/>
</dbReference>
<dbReference type="Pfam" id="PF13624">
    <property type="entry name" value="SurA_N_3"/>
    <property type="match status" value="1"/>
</dbReference>
<dbReference type="InterPro" id="IPR052029">
    <property type="entry name" value="PpiD_chaperone"/>
</dbReference>
<reference evidence="10 11" key="1">
    <citation type="submission" date="2018-04" db="EMBL/GenBank/DDBJ databases">
        <title>Pelagivirga bohaiensis gen. nov., sp. nov., a bacterium isolated from the Bohai Sea.</title>
        <authorList>
            <person name="Ji X."/>
        </authorList>
    </citation>
    <scope>NUCLEOTIDE SEQUENCE [LARGE SCALE GENOMIC DNA]</scope>
    <source>
        <strain evidence="10 11">BH-SD16</strain>
    </source>
</reference>
<dbReference type="PANTHER" id="PTHR47529">
    <property type="entry name" value="PEPTIDYL-PROLYL CIS-TRANS ISOMERASE D"/>
    <property type="match status" value="1"/>
</dbReference>
<evidence type="ECO:0000256" key="7">
    <source>
        <dbReference type="ARBA" id="ARBA00038408"/>
    </source>
</evidence>
<keyword evidence="6" id="KW-0143">Chaperone</keyword>
<dbReference type="GO" id="GO:0005886">
    <property type="term" value="C:plasma membrane"/>
    <property type="evidence" value="ECO:0007669"/>
    <property type="project" value="UniProtKB-SubCell"/>
</dbReference>
<gene>
    <name evidence="10" type="ORF">DC363_02240</name>
</gene>
<dbReference type="EMBL" id="QCYG01000001">
    <property type="protein sequence ID" value="PVA08328.1"/>
    <property type="molecule type" value="Genomic_DNA"/>
</dbReference>
<dbReference type="Proteomes" id="UP000244817">
    <property type="component" value="Unassembled WGS sequence"/>
</dbReference>
<name>A0A2T7G1Q8_9RHOB</name>
<feature type="domain" description="PpiC" evidence="9">
    <location>
        <begin position="243"/>
        <end position="360"/>
    </location>
</feature>
<evidence type="ECO:0000259" key="9">
    <source>
        <dbReference type="Pfam" id="PF13145"/>
    </source>
</evidence>
<keyword evidence="5 8" id="KW-0472">Membrane</keyword>
<keyword evidence="3 8" id="KW-0812">Transmembrane</keyword>
<keyword evidence="2" id="KW-1003">Cell membrane</keyword>
<organism evidence="10 11">
    <name type="scientific">Thalassorhabdomicrobium marinisediminis</name>
    <dbReference type="NCBI Taxonomy" id="2170577"/>
    <lineage>
        <taxon>Bacteria</taxon>
        <taxon>Pseudomonadati</taxon>
        <taxon>Pseudomonadota</taxon>
        <taxon>Alphaproteobacteria</taxon>
        <taxon>Rhodobacterales</taxon>
        <taxon>Paracoccaceae</taxon>
        <taxon>Thalassorhabdomicrobium</taxon>
    </lineage>
</organism>